<evidence type="ECO:0000313" key="3">
    <source>
        <dbReference type="Proteomes" id="UP000697127"/>
    </source>
</evidence>
<evidence type="ECO:0000256" key="1">
    <source>
        <dbReference type="SAM" id="MobiDB-lite"/>
    </source>
</evidence>
<dbReference type="AlphaFoldDB" id="A0A9P6WP61"/>
<feature type="region of interest" description="Disordered" evidence="1">
    <location>
        <begin position="93"/>
        <end position="116"/>
    </location>
</feature>
<comment type="caution">
    <text evidence="2">The sequence shown here is derived from an EMBL/GenBank/DDBJ whole genome shotgun (WGS) entry which is preliminary data.</text>
</comment>
<feature type="compositionally biased region" description="Polar residues" evidence="1">
    <location>
        <begin position="383"/>
        <end position="392"/>
    </location>
</feature>
<feature type="region of interest" description="Disordered" evidence="1">
    <location>
        <begin position="706"/>
        <end position="733"/>
    </location>
</feature>
<proteinExistence type="predicted"/>
<dbReference type="Proteomes" id="UP000697127">
    <property type="component" value="Unassembled WGS sequence"/>
</dbReference>
<dbReference type="OrthoDB" id="3998263at2759"/>
<organism evidence="2 3">
    <name type="scientific">Pichia californica</name>
    <dbReference type="NCBI Taxonomy" id="460514"/>
    <lineage>
        <taxon>Eukaryota</taxon>
        <taxon>Fungi</taxon>
        <taxon>Dikarya</taxon>
        <taxon>Ascomycota</taxon>
        <taxon>Saccharomycotina</taxon>
        <taxon>Pichiomycetes</taxon>
        <taxon>Pichiales</taxon>
        <taxon>Pichiaceae</taxon>
        <taxon>Pichia</taxon>
    </lineage>
</organism>
<sequence>MTSSSSLSLSRKRSVDAKNNFSQPLNKRKRLTRSVFGSAVDIPIVLSDSESNSNSDSDSDSISSSTSKIFKKNDTLDQVITNGRIIRKSIVSAKSSNSSIKPTKTNPKKNIAGSKKVENTIKNVENPINKISKIVETPKKVEKNQNFEIPKKFENSQKFEKSKKLKISKKVDDDIPKKFEIPKKVEISKKIESPKKVEIPKSVESPKKVEIPKKVESPESLKKVETPKKLAISNEITNKEIETPTKTGVPKIVASPIKPKMKIENASKANTKIIEKHVNLKSIVKKVDEKVKFANSSKFSESSKSRDNLNKVKSSKVDETESLKKPLNDVKLQSLKSALKSLSPPSHISTTTKKVTINENPITSVMTLPYSSPAQQSFIKSKVSSINNKENSNPNDKKADLNNNKKGSSDKAGGVPSFDPKTQKSYRDIYSICCISCQKKNRSEYCNRQKPCDICVGKKLKNCSYSSDAKIVIPARFVKKTGSRSSKYQLNYSVFSNKNLDDLANTDESSSDSLSRFGKSKRSRSVSPRFEKDSIENKVNLITNAKEDSFHKNSDSDSSESCIKVNRKRKSSLKILKENIKQKDRDRLKKDETSKKKYKISSGSYSDDDSDILAGSEDLNQNSDADDDGGDESEFDEFVSNDGNDFIDDADADDDDDDYYYDSAYVRGRHSSKVSSKEDNFERAQRILKTLEFEKRDINDLYVQNSRQRREATKENYYIPSDGDDDPDDPELNGYAAAEARNEQIILSEDEQERRMLRGEMDAEYIKSLHREMEKRRMVESSDSLSSDDDF</sequence>
<feature type="compositionally biased region" description="Basic and acidic residues" evidence="1">
    <location>
        <begin position="581"/>
        <end position="595"/>
    </location>
</feature>
<feature type="region of interest" description="Disordered" evidence="1">
    <location>
        <begin position="504"/>
        <end position="531"/>
    </location>
</feature>
<feature type="region of interest" description="Disordered" evidence="1">
    <location>
        <begin position="1"/>
        <end position="29"/>
    </location>
</feature>
<feature type="region of interest" description="Disordered" evidence="1">
    <location>
        <begin position="294"/>
        <end position="330"/>
    </location>
</feature>
<feature type="compositionally biased region" description="Basic and acidic residues" evidence="1">
    <location>
        <begin position="301"/>
        <end position="328"/>
    </location>
</feature>
<feature type="compositionally biased region" description="Acidic residues" evidence="1">
    <location>
        <begin position="624"/>
        <end position="659"/>
    </location>
</feature>
<feature type="region of interest" description="Disordered" evidence="1">
    <location>
        <begin position="47"/>
        <end position="67"/>
    </location>
</feature>
<gene>
    <name evidence="2" type="primary">MRG15</name>
    <name evidence="2" type="ORF">C6P40_001674</name>
</gene>
<feature type="region of interest" description="Disordered" evidence="1">
    <location>
        <begin position="383"/>
        <end position="420"/>
    </location>
</feature>
<feature type="compositionally biased region" description="Acidic residues" evidence="1">
    <location>
        <begin position="722"/>
        <end position="731"/>
    </location>
</feature>
<protein>
    <submittedName>
        <fullName evidence="2">Mortality factor 4-like protein 1</fullName>
    </submittedName>
</protein>
<reference evidence="2" key="1">
    <citation type="submission" date="2020-11" db="EMBL/GenBank/DDBJ databases">
        <title>Kefir isolates.</title>
        <authorList>
            <person name="Marcisauskas S."/>
            <person name="Kim Y."/>
            <person name="Blasche S."/>
        </authorList>
    </citation>
    <scope>NUCLEOTIDE SEQUENCE</scope>
    <source>
        <strain evidence="2">Olga-1</strain>
    </source>
</reference>
<feature type="region of interest" description="Disordered" evidence="1">
    <location>
        <begin position="581"/>
        <end position="659"/>
    </location>
</feature>
<keyword evidence="3" id="KW-1185">Reference proteome</keyword>
<evidence type="ECO:0000313" key="2">
    <source>
        <dbReference type="EMBL" id="KAG0690729.1"/>
    </source>
</evidence>
<name>A0A9P6WP61_9ASCO</name>
<dbReference type="EMBL" id="PUHW01000020">
    <property type="protein sequence ID" value="KAG0690729.1"/>
    <property type="molecule type" value="Genomic_DNA"/>
</dbReference>
<accession>A0A9P6WP61</accession>